<evidence type="ECO:0000259" key="1">
    <source>
        <dbReference type="Pfam" id="PF09848"/>
    </source>
</evidence>
<protein>
    <submittedName>
        <fullName evidence="2">DUF2075 domain-containing protein</fullName>
    </submittedName>
</protein>
<feature type="domain" description="Schlafen group 3-like DNA/RNA helicase" evidence="1">
    <location>
        <begin position="267"/>
        <end position="719"/>
    </location>
</feature>
<reference evidence="2" key="1">
    <citation type="submission" date="2021-07" db="EMBL/GenBank/DDBJ databases">
        <title>Comparative genomics of Bacteroides fragilis group isolates reveals species-dependent resistance mechanisms and validates clinical tools for resistance prediction.</title>
        <authorList>
            <person name="Wallace M.J."/>
            <person name="Jean S."/>
            <person name="Wallace M.A."/>
            <person name="Carey-Ann B.D."/>
            <person name="Dantas G."/>
        </authorList>
    </citation>
    <scope>NUCLEOTIDE SEQUENCE</scope>
    <source>
        <strain evidence="2">BJH_160</strain>
    </source>
</reference>
<organism evidence="2 3">
    <name type="scientific">Bacteroides thetaiotaomicron</name>
    <dbReference type="NCBI Taxonomy" id="818"/>
    <lineage>
        <taxon>Bacteria</taxon>
        <taxon>Pseudomonadati</taxon>
        <taxon>Bacteroidota</taxon>
        <taxon>Bacteroidia</taxon>
        <taxon>Bacteroidales</taxon>
        <taxon>Bacteroidaceae</taxon>
        <taxon>Bacteroides</taxon>
    </lineage>
</organism>
<dbReference type="AlphaFoldDB" id="A0AAW4Z383"/>
<accession>A0AAW4Z383</accession>
<dbReference type="Proteomes" id="UP001200544">
    <property type="component" value="Unassembled WGS sequence"/>
</dbReference>
<dbReference type="InterPro" id="IPR018647">
    <property type="entry name" value="SLFN_3-like_DNA/RNA_helicase"/>
</dbReference>
<evidence type="ECO:0000313" key="3">
    <source>
        <dbReference type="Proteomes" id="UP001200544"/>
    </source>
</evidence>
<name>A0AAW4Z383_BACT4</name>
<comment type="caution">
    <text evidence="2">The sequence shown here is derived from an EMBL/GenBank/DDBJ whole genome shotgun (WGS) entry which is preliminary data.</text>
</comment>
<dbReference type="Gene3D" id="3.40.50.300">
    <property type="entry name" value="P-loop containing nucleotide triphosphate hydrolases"/>
    <property type="match status" value="1"/>
</dbReference>
<evidence type="ECO:0000313" key="2">
    <source>
        <dbReference type="EMBL" id="MCE9238063.1"/>
    </source>
</evidence>
<sequence>MLYTVRDFCHYVESDLNALIEEVSGIDRNVSDEEKKAYRGSYPVVATMLAKAMNKQPSIGDAHLSTTDMLLEYKLPAASSWCDVVLIGNNAMGGQEVIILELKNYLKNSCDEPGEYEGLIKHKGETIRHPSDQVKGYTEYCRRFHSAVHEHKANVNGCVYFTQPLDMQPYLQYPNDILTSEYKIYNTETTEQLADYVIQRIKTGNEAFAAKFVNGYYKQDRNILRQVAKNLQSVNETAKPFVLLDQQREGFNLVMGVLEKRIKDGKKEVIIVEGPPGSGKSAVAVNLWIESVLKYSKKDSGNIVYVTTSSSQGDNWNSIFNAYGEAYHASDLILTANSFNPGLNGSKMKEILLPKMRRIDPKYVSEKNENSLKFEYFEDYVKYMIDHGMTKNYKDNLHFLSVVDEAHALINPTAKGFCSNKTAGWCFQMGPQAYHIIRESQVSVFFTDGKQSFRDNETTSVDDLEQLATKLDAHVTKISLAGMQFRCAGSTEYVQWVEQLFTENPLKNARQWKDKFKIKLVDYPSEMENELKRHIEEGDSSCRILSSYTRKWVSPSDLTPSHDRDAAYDFDLEDKNGERWQKHWNNPGGYDIFVQGRQGTRMEEDPLCEVGCPYVVRGFDYNHIGLLWLEDLFIRDGKWYLSINHMEETANGSTRSRAKEEQKAAIRKKIISGKMSEIDVVPCNDDRFPAAQALFAANVQAYRILMTRAIKSITIYIKDKETREYVAKLLEV</sequence>
<gene>
    <name evidence="2" type="ORF">K0H07_13015</name>
</gene>
<dbReference type="SUPFAM" id="SSF52540">
    <property type="entry name" value="P-loop containing nucleoside triphosphate hydrolases"/>
    <property type="match status" value="1"/>
</dbReference>
<proteinExistence type="predicted"/>
<dbReference type="InterPro" id="IPR027417">
    <property type="entry name" value="P-loop_NTPase"/>
</dbReference>
<dbReference type="RefSeq" id="WP_234128845.1">
    <property type="nucleotide sequence ID" value="NZ_JAHYQA010000006.1"/>
</dbReference>
<dbReference type="Pfam" id="PF09848">
    <property type="entry name" value="SLFN-g3_helicase"/>
    <property type="match status" value="1"/>
</dbReference>
<dbReference type="EMBL" id="JAHYQA010000006">
    <property type="protein sequence ID" value="MCE9238063.1"/>
    <property type="molecule type" value="Genomic_DNA"/>
</dbReference>